<accession>A0A1G8B640</accession>
<keyword evidence="3" id="KW-1185">Reference proteome</keyword>
<dbReference type="InterPro" id="IPR036709">
    <property type="entry name" value="Autotransporte_beta_dom_sf"/>
</dbReference>
<evidence type="ECO:0008006" key="4">
    <source>
        <dbReference type="Google" id="ProtNLM"/>
    </source>
</evidence>
<dbReference type="RefSeq" id="WP_090404787.1">
    <property type="nucleotide sequence ID" value="NZ_FNDQ01000001.1"/>
</dbReference>
<reference evidence="3" key="1">
    <citation type="submission" date="2016-10" db="EMBL/GenBank/DDBJ databases">
        <authorList>
            <person name="Varghese N."/>
            <person name="Submissions S."/>
        </authorList>
    </citation>
    <scope>NUCLEOTIDE SEQUENCE [LARGE SCALE GENOMIC DNA]</scope>
    <source>
        <strain evidence="3">DSM 23313</strain>
    </source>
</reference>
<evidence type="ECO:0000313" key="3">
    <source>
        <dbReference type="Proteomes" id="UP000243588"/>
    </source>
</evidence>
<proteinExistence type="predicted"/>
<name>A0A1G8B640_9FLAO</name>
<dbReference type="Pfam" id="PF12099">
    <property type="entry name" value="DUF3575"/>
    <property type="match status" value="1"/>
</dbReference>
<dbReference type="AlphaFoldDB" id="A0A1G8B640"/>
<keyword evidence="1" id="KW-0732">Signal</keyword>
<dbReference type="Proteomes" id="UP000243588">
    <property type="component" value="Unassembled WGS sequence"/>
</dbReference>
<feature type="chain" id="PRO_5017319509" description="Outer membrane autotransporter barrel domain-containing protein" evidence="1">
    <location>
        <begin position="20"/>
        <end position="185"/>
    </location>
</feature>
<evidence type="ECO:0000256" key="1">
    <source>
        <dbReference type="SAM" id="SignalP"/>
    </source>
</evidence>
<dbReference type="Gene3D" id="2.40.160.20">
    <property type="match status" value="1"/>
</dbReference>
<feature type="signal peptide" evidence="1">
    <location>
        <begin position="1"/>
        <end position="19"/>
    </location>
</feature>
<gene>
    <name evidence="2" type="ORF">SAMN05421818_101187</name>
</gene>
<dbReference type="InterPro" id="IPR021958">
    <property type="entry name" value="DUF3575"/>
</dbReference>
<organism evidence="2 3">
    <name type="scientific">Myroides phaeus</name>
    <dbReference type="NCBI Taxonomy" id="702745"/>
    <lineage>
        <taxon>Bacteria</taxon>
        <taxon>Pseudomonadati</taxon>
        <taxon>Bacteroidota</taxon>
        <taxon>Flavobacteriia</taxon>
        <taxon>Flavobacteriales</taxon>
        <taxon>Flavobacteriaceae</taxon>
        <taxon>Myroides</taxon>
    </lineage>
</organism>
<evidence type="ECO:0000313" key="2">
    <source>
        <dbReference type="EMBL" id="SDH28689.1"/>
    </source>
</evidence>
<sequence>MRKLFLALLLIGGTLGVKAQAVNEVKVNVLNTLVLASVELGYEHFIDHNQSIGANFNINDRFSYHAEKSSRNQKFKTNSILVNYNYYFGGKTDANGSGYVVSPFMKYRFGNFEEDRFNDVSQKVELDKVDMNSFIFGVGVGYKWALGDSFTIHPFVDIARNFSSEVNDRFSAIEVNAGVNIGYRF</sequence>
<dbReference type="EMBL" id="FNDQ01000001">
    <property type="protein sequence ID" value="SDH28689.1"/>
    <property type="molecule type" value="Genomic_DNA"/>
</dbReference>
<dbReference type="SUPFAM" id="SSF103515">
    <property type="entry name" value="Autotransporter"/>
    <property type="match status" value="1"/>
</dbReference>
<dbReference type="STRING" id="702745.SAMN05421818_101187"/>
<protein>
    <recommendedName>
        <fullName evidence="4">Outer membrane autotransporter barrel domain-containing protein</fullName>
    </recommendedName>
</protein>